<dbReference type="InterPro" id="IPR040079">
    <property type="entry name" value="Glutathione_S-Trfase"/>
</dbReference>
<dbReference type="Gene3D" id="1.20.1050.10">
    <property type="match status" value="1"/>
</dbReference>
<dbReference type="PANTHER" id="PTHR43969:SF9">
    <property type="entry name" value="GLUTATHIONE S TRANSFERASE D10, ISOFORM A-RELATED"/>
    <property type="match status" value="1"/>
</dbReference>
<dbReference type="GeneID" id="126981066"/>
<name>C7EYE1_ERISI</name>
<dbReference type="Pfam" id="PF02798">
    <property type="entry name" value="GST_N"/>
    <property type="match status" value="1"/>
</dbReference>
<dbReference type="PANTHER" id="PTHR43969">
    <property type="entry name" value="GLUTATHIONE S TRANSFERASE D10, ISOFORM A-RELATED"/>
    <property type="match status" value="1"/>
</dbReference>
<dbReference type="SFLD" id="SFLDG00358">
    <property type="entry name" value="Main_(cytGST)"/>
    <property type="match status" value="1"/>
</dbReference>
<dbReference type="EMBL" id="GQ325712">
    <property type="protein sequence ID" value="ACT78699.1"/>
    <property type="molecule type" value="mRNA"/>
</dbReference>
<evidence type="ECO:0000256" key="2">
    <source>
        <dbReference type="RuleBase" id="RU003494"/>
    </source>
</evidence>
<dbReference type="Gene3D" id="3.40.30.10">
    <property type="entry name" value="Glutaredoxin"/>
    <property type="match status" value="1"/>
</dbReference>
<keyword evidence="5" id="KW-0808">Transferase</keyword>
<dbReference type="RefSeq" id="XP_050687699.1">
    <property type="nucleotide sequence ID" value="XM_050831742.1"/>
</dbReference>
<dbReference type="SUPFAM" id="SSF52833">
    <property type="entry name" value="Thioredoxin-like"/>
    <property type="match status" value="1"/>
</dbReference>
<protein>
    <submittedName>
        <fullName evidence="5">Delta glutathione S-transferase GST</fullName>
    </submittedName>
</protein>
<dbReference type="FunFam" id="3.40.30.10:FF:000034">
    <property type="entry name" value="glutathione S-transferase 1"/>
    <property type="match status" value="1"/>
</dbReference>
<dbReference type="InterPro" id="IPR036249">
    <property type="entry name" value="Thioredoxin-like_sf"/>
</dbReference>
<dbReference type="SFLD" id="SFLDG01153">
    <property type="entry name" value="Main.4:_Theta-like"/>
    <property type="match status" value="1"/>
</dbReference>
<dbReference type="CDD" id="cd03177">
    <property type="entry name" value="GST_C_Delta_Epsilon"/>
    <property type="match status" value="1"/>
</dbReference>
<dbReference type="AlphaFoldDB" id="C7EYE1"/>
<dbReference type="PROSITE" id="PS50404">
    <property type="entry name" value="GST_NTER"/>
    <property type="match status" value="1"/>
</dbReference>
<dbReference type="Pfam" id="PF00043">
    <property type="entry name" value="GST_C"/>
    <property type="match status" value="1"/>
</dbReference>
<dbReference type="OrthoDB" id="2309723at2759"/>
<organism evidence="5">
    <name type="scientific">Eriocheir sinensis</name>
    <name type="common">Chinese mitten crab</name>
    <dbReference type="NCBI Taxonomy" id="95602"/>
    <lineage>
        <taxon>Eukaryota</taxon>
        <taxon>Metazoa</taxon>
        <taxon>Ecdysozoa</taxon>
        <taxon>Arthropoda</taxon>
        <taxon>Crustacea</taxon>
        <taxon>Multicrustacea</taxon>
        <taxon>Malacostraca</taxon>
        <taxon>Eumalacostraca</taxon>
        <taxon>Eucarida</taxon>
        <taxon>Decapoda</taxon>
        <taxon>Pleocyemata</taxon>
        <taxon>Brachyura</taxon>
        <taxon>Eubrachyura</taxon>
        <taxon>Grapsoidea</taxon>
        <taxon>Varunidae</taxon>
        <taxon>Eriocheir</taxon>
    </lineage>
</organism>
<feature type="domain" description="GST N-terminal" evidence="3">
    <location>
        <begin position="1"/>
        <end position="82"/>
    </location>
</feature>
<dbReference type="CDD" id="cd03045">
    <property type="entry name" value="GST_N_Delta_Epsilon"/>
    <property type="match status" value="1"/>
</dbReference>
<dbReference type="GO" id="GO:0004364">
    <property type="term" value="F:glutathione transferase activity"/>
    <property type="evidence" value="ECO:0007669"/>
    <property type="project" value="TreeGrafter"/>
</dbReference>
<dbReference type="PROSITE" id="PS50405">
    <property type="entry name" value="GST_CTER"/>
    <property type="match status" value="1"/>
</dbReference>
<evidence type="ECO:0000313" key="5">
    <source>
        <dbReference type="EMBL" id="ACT78699.1"/>
    </source>
</evidence>
<evidence type="ECO:0000259" key="4">
    <source>
        <dbReference type="PROSITE" id="PS50405"/>
    </source>
</evidence>
<dbReference type="InterPro" id="IPR004046">
    <property type="entry name" value="GST_C"/>
</dbReference>
<evidence type="ECO:0000259" key="3">
    <source>
        <dbReference type="PROSITE" id="PS50404"/>
    </source>
</evidence>
<dbReference type="KEGG" id="esn:126981066"/>
<accession>C7EYE1</accession>
<dbReference type="InterPro" id="IPR036282">
    <property type="entry name" value="Glutathione-S-Trfase_C_sf"/>
</dbReference>
<evidence type="ECO:0000256" key="1">
    <source>
        <dbReference type="ARBA" id="ARBA00011738"/>
    </source>
</evidence>
<dbReference type="InterPro" id="IPR004045">
    <property type="entry name" value="Glutathione_S-Trfase_N"/>
</dbReference>
<dbReference type="InterPro" id="IPR010987">
    <property type="entry name" value="Glutathione-S-Trfase_C-like"/>
</dbReference>
<dbReference type="GO" id="GO:0006749">
    <property type="term" value="P:glutathione metabolic process"/>
    <property type="evidence" value="ECO:0007669"/>
    <property type="project" value="TreeGrafter"/>
</dbReference>
<dbReference type="SFLD" id="SFLDS00019">
    <property type="entry name" value="Glutathione_Transferase_(cytos"/>
    <property type="match status" value="1"/>
</dbReference>
<comment type="subunit">
    <text evidence="1">Homodimer.</text>
</comment>
<dbReference type="FunFam" id="1.20.1050.10:FF:000007">
    <property type="entry name" value="Glutathione S-transferase 1-1"/>
    <property type="match status" value="1"/>
</dbReference>
<proteinExistence type="evidence at transcript level"/>
<dbReference type="SUPFAM" id="SSF47616">
    <property type="entry name" value="GST C-terminal domain-like"/>
    <property type="match status" value="1"/>
</dbReference>
<reference evidence="5" key="1">
    <citation type="submission" date="2009-06" db="EMBL/GenBank/DDBJ databases">
        <title>Molecular cloning of a glutathione S-transferases from Chinese mitten crab Eriocheir sinensis.</title>
        <authorList>
            <person name="Mu C."/>
            <person name="Song L."/>
            <person name="Zhao J."/>
            <person name="Wang L."/>
            <person name="Qiu L."/>
            <person name="Gai Y."/>
        </authorList>
    </citation>
    <scope>NUCLEOTIDE SEQUENCE</scope>
</reference>
<sequence length="216" mass="24500">MPIDLYYMMLSPPCRAVMLTAKAVGVELNLKETNLFKKEHMKPEFLALNPQHCIPTMVDGDFVIWESKAACSYLASKYGKDDSLFPNDPRARAVVERLNYFDMGTLFHRFGQYVFPALFRGEELDPTKIEPIQEALGWLDGFLAGHKYAAGDNITIADHTLLTTVITIRKANIDLSKHTNILAWLERCKTDVPGYDMNEQGAEEWAKFFKSQTGQS</sequence>
<feature type="domain" description="GST C-terminal" evidence="4">
    <location>
        <begin position="88"/>
        <end position="208"/>
    </location>
</feature>
<comment type="similarity">
    <text evidence="2">Belongs to the GST superfamily.</text>
</comment>